<comment type="caution">
    <text evidence="1">The sequence shown here is derived from an EMBL/GenBank/DDBJ whole genome shotgun (WGS) entry which is preliminary data.</text>
</comment>
<sequence length="108" mass="12343">MAKTATRRRGLKQNTQSEQGATYGLLDTQLIMNFEDLKVVKQAAVPRLLPHIDTPVPSPYYRQLGWRVTFWNGLVSNFETFWKLTTMPCELWCGLITTIGSLLPITEE</sequence>
<proteinExistence type="predicted"/>
<evidence type="ECO:0000313" key="1">
    <source>
        <dbReference type="EMBL" id="TDH67578.1"/>
    </source>
</evidence>
<protein>
    <submittedName>
        <fullName evidence="1">Uncharacterized protein</fullName>
    </submittedName>
</protein>
<dbReference type="AlphaFoldDB" id="A0A976FIW0"/>
<dbReference type="Proteomes" id="UP000294530">
    <property type="component" value="Unassembled WGS sequence"/>
</dbReference>
<dbReference type="KEGG" id="blac:94352972"/>
<organism evidence="1 2">
    <name type="scientific">Bremia lactucae</name>
    <name type="common">Lettuce downy mildew</name>
    <dbReference type="NCBI Taxonomy" id="4779"/>
    <lineage>
        <taxon>Eukaryota</taxon>
        <taxon>Sar</taxon>
        <taxon>Stramenopiles</taxon>
        <taxon>Oomycota</taxon>
        <taxon>Peronosporomycetes</taxon>
        <taxon>Peronosporales</taxon>
        <taxon>Peronosporaceae</taxon>
        <taxon>Bremia</taxon>
    </lineage>
</organism>
<dbReference type="EMBL" id="SHOA02000014">
    <property type="protein sequence ID" value="TDH67578.1"/>
    <property type="molecule type" value="Genomic_DNA"/>
</dbReference>
<dbReference type="GeneID" id="94352972"/>
<accession>A0A976FIW0</accession>
<reference evidence="1 2" key="1">
    <citation type="journal article" date="2021" name="Genome Biol.">
        <title>AFLAP: assembly-free linkage analysis pipeline using k-mers from genome sequencing data.</title>
        <authorList>
            <person name="Fletcher K."/>
            <person name="Zhang L."/>
            <person name="Gil J."/>
            <person name="Han R."/>
            <person name="Cavanaugh K."/>
            <person name="Michelmore R."/>
        </authorList>
    </citation>
    <scope>NUCLEOTIDE SEQUENCE [LARGE SCALE GENOMIC DNA]</scope>
    <source>
        <strain evidence="1 2">SF5</strain>
    </source>
</reference>
<evidence type="ECO:0000313" key="2">
    <source>
        <dbReference type="Proteomes" id="UP000294530"/>
    </source>
</evidence>
<gene>
    <name evidence="1" type="ORF">CCR75_009259</name>
</gene>
<keyword evidence="2" id="KW-1185">Reference proteome</keyword>
<name>A0A976FIW0_BRELC</name>
<dbReference type="RefSeq" id="XP_067817077.1">
    <property type="nucleotide sequence ID" value="XM_067967301.1"/>
</dbReference>